<dbReference type="EMBL" id="AJWY01006019">
    <property type="protein sequence ID" value="EKC68032.1"/>
    <property type="molecule type" value="Genomic_DNA"/>
</dbReference>
<comment type="subcellular location">
    <subcellularLocation>
        <location evidence="1">Cell outer membrane</location>
    </subcellularLocation>
</comment>
<keyword evidence="3" id="KW-0998">Cell outer membrane</keyword>
<proteinExistence type="predicted"/>
<reference evidence="5" key="1">
    <citation type="journal article" date="2013" name="Environ. Microbiol.">
        <title>Microbiota from the distal guts of lean and obese adolescents exhibit partial functional redundancy besides clear differences in community structure.</title>
        <authorList>
            <person name="Ferrer M."/>
            <person name="Ruiz A."/>
            <person name="Lanza F."/>
            <person name="Haange S.B."/>
            <person name="Oberbach A."/>
            <person name="Till H."/>
            <person name="Bargiela R."/>
            <person name="Campoy C."/>
            <person name="Segura M.T."/>
            <person name="Richter M."/>
            <person name="von Bergen M."/>
            <person name="Seifert J."/>
            <person name="Suarez A."/>
        </authorList>
    </citation>
    <scope>NUCLEOTIDE SEQUENCE</scope>
</reference>
<dbReference type="InterPro" id="IPR000531">
    <property type="entry name" value="Beta-barrel_TonB"/>
</dbReference>
<evidence type="ECO:0000313" key="5">
    <source>
        <dbReference type="EMBL" id="EKC68032.1"/>
    </source>
</evidence>
<dbReference type="Pfam" id="PF00593">
    <property type="entry name" value="TonB_dep_Rec_b-barrel"/>
    <property type="match status" value="1"/>
</dbReference>
<protein>
    <recommendedName>
        <fullName evidence="4">TonB-dependent receptor-like beta-barrel domain-containing protein</fullName>
    </recommendedName>
</protein>
<dbReference type="Gene3D" id="2.40.170.20">
    <property type="entry name" value="TonB-dependent receptor, beta-barrel domain"/>
    <property type="match status" value="1"/>
</dbReference>
<evidence type="ECO:0000256" key="2">
    <source>
        <dbReference type="ARBA" id="ARBA00023136"/>
    </source>
</evidence>
<feature type="non-terminal residue" evidence="5">
    <location>
        <position position="174"/>
    </location>
</feature>
<feature type="non-terminal residue" evidence="5">
    <location>
        <position position="1"/>
    </location>
</feature>
<gene>
    <name evidence="5" type="ORF">LEA_09001</name>
</gene>
<organism evidence="5">
    <name type="scientific">human gut metagenome</name>
    <dbReference type="NCBI Taxonomy" id="408170"/>
    <lineage>
        <taxon>unclassified sequences</taxon>
        <taxon>metagenomes</taxon>
        <taxon>organismal metagenomes</taxon>
    </lineage>
</organism>
<dbReference type="InterPro" id="IPR036942">
    <property type="entry name" value="Beta-barrel_TonB_sf"/>
</dbReference>
<comment type="caution">
    <text evidence="5">The sequence shown here is derived from an EMBL/GenBank/DDBJ whole genome shotgun (WGS) entry which is preliminary data.</text>
</comment>
<evidence type="ECO:0000256" key="1">
    <source>
        <dbReference type="ARBA" id="ARBA00004442"/>
    </source>
</evidence>
<sequence>HRFSVLDYLKLRASFGVTGNDSRLFYDMDKQFNGPGQEYIFVGTTSTGGLAQGGFPSKGIEPEKEYKANFGVEVGIWKGLSMQVDAFYNRRKNIRQYAGGVYSSVVGRDVGSLFTGEVKNYGGEITLGWQQQLDKFSYFIKGNFSYAKNEIVNINEEYHPYKYMYATGNSIGQL</sequence>
<evidence type="ECO:0000256" key="3">
    <source>
        <dbReference type="ARBA" id="ARBA00023237"/>
    </source>
</evidence>
<evidence type="ECO:0000259" key="4">
    <source>
        <dbReference type="Pfam" id="PF00593"/>
    </source>
</evidence>
<dbReference type="AlphaFoldDB" id="K1T4V1"/>
<dbReference type="SUPFAM" id="SSF56935">
    <property type="entry name" value="Porins"/>
    <property type="match status" value="1"/>
</dbReference>
<dbReference type="GO" id="GO:0009279">
    <property type="term" value="C:cell outer membrane"/>
    <property type="evidence" value="ECO:0007669"/>
    <property type="project" value="UniProtKB-SubCell"/>
</dbReference>
<feature type="domain" description="TonB-dependent receptor-like beta-barrel" evidence="4">
    <location>
        <begin position="5"/>
        <end position="151"/>
    </location>
</feature>
<keyword evidence="2" id="KW-0472">Membrane</keyword>
<name>K1T4V1_9ZZZZ</name>
<accession>K1T4V1</accession>